<feature type="region of interest" description="Disordered" evidence="1">
    <location>
        <begin position="1"/>
        <end position="107"/>
    </location>
</feature>
<feature type="compositionally biased region" description="Low complexity" evidence="1">
    <location>
        <begin position="77"/>
        <end position="107"/>
    </location>
</feature>
<reference evidence="2" key="2">
    <citation type="submission" date="2020-09" db="EMBL/GenBank/DDBJ databases">
        <authorList>
            <person name="Sun Q."/>
            <person name="Ohkuma M."/>
        </authorList>
    </citation>
    <scope>NUCLEOTIDE SEQUENCE</scope>
    <source>
        <strain evidence="2">JCM 4335</strain>
    </source>
</reference>
<feature type="compositionally biased region" description="Pro residues" evidence="1">
    <location>
        <begin position="1"/>
        <end position="12"/>
    </location>
</feature>
<accession>A0A918EP50</accession>
<protein>
    <submittedName>
        <fullName evidence="2">Uncharacterized protein</fullName>
    </submittedName>
</protein>
<dbReference type="AlphaFoldDB" id="A0A918EP50"/>
<comment type="caution">
    <text evidence="2">The sequence shown here is derived from an EMBL/GenBank/DDBJ whole genome shotgun (WGS) entry which is preliminary data.</text>
</comment>
<feature type="compositionally biased region" description="Basic residues" evidence="1">
    <location>
        <begin position="15"/>
        <end position="25"/>
    </location>
</feature>
<name>A0A918EP50_9ACTN</name>
<feature type="compositionally biased region" description="Low complexity" evidence="1">
    <location>
        <begin position="26"/>
        <end position="54"/>
    </location>
</feature>
<organism evidence="2 3">
    <name type="scientific">Streptomyces roseolilacinus</name>
    <dbReference type="NCBI Taxonomy" id="66904"/>
    <lineage>
        <taxon>Bacteria</taxon>
        <taxon>Bacillati</taxon>
        <taxon>Actinomycetota</taxon>
        <taxon>Actinomycetes</taxon>
        <taxon>Kitasatosporales</taxon>
        <taxon>Streptomycetaceae</taxon>
        <taxon>Streptomyces</taxon>
    </lineage>
</organism>
<proteinExistence type="predicted"/>
<dbReference type="Proteomes" id="UP000654123">
    <property type="component" value="Unassembled WGS sequence"/>
</dbReference>
<evidence type="ECO:0000313" key="2">
    <source>
        <dbReference type="EMBL" id="GGQ24818.1"/>
    </source>
</evidence>
<gene>
    <name evidence="2" type="ORF">GCM10010249_49440</name>
</gene>
<dbReference type="EMBL" id="BMSV01000011">
    <property type="protein sequence ID" value="GGQ24818.1"/>
    <property type="molecule type" value="Genomic_DNA"/>
</dbReference>
<keyword evidence="3" id="KW-1185">Reference proteome</keyword>
<evidence type="ECO:0000313" key="3">
    <source>
        <dbReference type="Proteomes" id="UP000654123"/>
    </source>
</evidence>
<reference evidence="2" key="1">
    <citation type="journal article" date="2014" name="Int. J. Syst. Evol. Microbiol.">
        <title>Complete genome sequence of Corynebacterium casei LMG S-19264T (=DSM 44701T), isolated from a smear-ripened cheese.</title>
        <authorList>
            <consortium name="US DOE Joint Genome Institute (JGI-PGF)"/>
            <person name="Walter F."/>
            <person name="Albersmeier A."/>
            <person name="Kalinowski J."/>
            <person name="Ruckert C."/>
        </authorList>
    </citation>
    <scope>NUCLEOTIDE SEQUENCE</scope>
    <source>
        <strain evidence="2">JCM 4335</strain>
    </source>
</reference>
<evidence type="ECO:0000256" key="1">
    <source>
        <dbReference type="SAM" id="MobiDB-lite"/>
    </source>
</evidence>
<sequence length="107" mass="10774">MLAGPGRPPAAGPPLRRRRPRRPRVGRASAARRPPPASARAASESSANTATAASPPLPASFAYEVNQAYGSRPSSTPRRAGPPAGPGAVEARAAPDPPRGGARVTPG</sequence>